<dbReference type="SUPFAM" id="SSF52096">
    <property type="entry name" value="ClpP/crotonase"/>
    <property type="match status" value="1"/>
</dbReference>
<evidence type="ECO:0000313" key="2">
    <source>
        <dbReference type="EMBL" id="RYU79314.1"/>
    </source>
</evidence>
<dbReference type="RefSeq" id="WP_129921244.1">
    <property type="nucleotide sequence ID" value="NZ_SEWE01000020.1"/>
</dbReference>
<dbReference type="OrthoDB" id="9812068at2"/>
<dbReference type="InterPro" id="IPR005151">
    <property type="entry name" value="Tail-specific_protease"/>
</dbReference>
<proteinExistence type="predicted"/>
<sequence>MRIRIFVALLVLAGLATGSKPHLSTPERDFETFWRTYHDHYAFFRLHQVDWDQTYATYRPTITARTTASELRETLIKMVQPLQDGHITISDNDRVLYKGTNRRRAYKDQFQSMQEAYWAAAAQALQQAGFAPLRGVGPTVGKFQLLYVSKSSQNVGYLRLSRCFAEMAGVMGTTRQEKADQRQLLALFDQALGELRDCRALIVDVRGNGGGHSGLEMARRFCPARQLTHFVAERQPGGYEQFTALQPYYLTPAPELRYDKPVALLTNDGTASSAEEFVLALHRQPRVTTIGDNTAGMLSDMYQGRLGRKMQFTLSHQRFYAPDTTLLEGVGVPVRVRVPQSREQVIQLQDAVLAQALQTLR</sequence>
<feature type="domain" description="Tail specific protease" evidence="1">
    <location>
        <begin position="141"/>
        <end position="339"/>
    </location>
</feature>
<organism evidence="2 3">
    <name type="scientific">Hymenobacter persicinus</name>
    <dbReference type="NCBI Taxonomy" id="2025506"/>
    <lineage>
        <taxon>Bacteria</taxon>
        <taxon>Pseudomonadati</taxon>
        <taxon>Bacteroidota</taxon>
        <taxon>Cytophagia</taxon>
        <taxon>Cytophagales</taxon>
        <taxon>Hymenobacteraceae</taxon>
        <taxon>Hymenobacter</taxon>
    </lineage>
</organism>
<gene>
    <name evidence="2" type="ORF">EWM57_11260</name>
</gene>
<dbReference type="SMART" id="SM00245">
    <property type="entry name" value="TSPc"/>
    <property type="match status" value="1"/>
</dbReference>
<dbReference type="Proteomes" id="UP000294155">
    <property type="component" value="Unassembled WGS sequence"/>
</dbReference>
<dbReference type="Gene3D" id="3.30.750.44">
    <property type="match status" value="1"/>
</dbReference>
<dbReference type="InterPro" id="IPR028204">
    <property type="entry name" value="Tricorn_C1"/>
</dbReference>
<dbReference type="GO" id="GO:0008236">
    <property type="term" value="F:serine-type peptidase activity"/>
    <property type="evidence" value="ECO:0007669"/>
    <property type="project" value="InterPro"/>
</dbReference>
<dbReference type="Pfam" id="PF03572">
    <property type="entry name" value="Peptidase_S41"/>
    <property type="match status" value="1"/>
</dbReference>
<dbReference type="CDD" id="cd07563">
    <property type="entry name" value="Peptidase_S41_IRBP"/>
    <property type="match status" value="1"/>
</dbReference>
<reference evidence="2 3" key="1">
    <citation type="submission" date="2019-02" db="EMBL/GenBank/DDBJ databases">
        <title>Bacterial novel species isolated from soil.</title>
        <authorList>
            <person name="Jung H.-Y."/>
        </authorList>
    </citation>
    <scope>NUCLEOTIDE SEQUENCE [LARGE SCALE GENOMIC DNA]</scope>
    <source>
        <strain evidence="2 3">1-3-3-3</strain>
    </source>
</reference>
<evidence type="ECO:0000313" key="3">
    <source>
        <dbReference type="Proteomes" id="UP000294155"/>
    </source>
</evidence>
<accession>A0A4Q5LB43</accession>
<name>A0A4Q5LB43_9BACT</name>
<dbReference type="Pfam" id="PF14684">
    <property type="entry name" value="Tricorn_C1"/>
    <property type="match status" value="1"/>
</dbReference>
<dbReference type="EMBL" id="SEWE01000020">
    <property type="protein sequence ID" value="RYU79314.1"/>
    <property type="molecule type" value="Genomic_DNA"/>
</dbReference>
<protein>
    <recommendedName>
        <fullName evidence="1">Tail specific protease domain-containing protein</fullName>
    </recommendedName>
</protein>
<comment type="caution">
    <text evidence="2">The sequence shown here is derived from an EMBL/GenBank/DDBJ whole genome shotgun (WGS) entry which is preliminary data.</text>
</comment>
<dbReference type="AlphaFoldDB" id="A0A4Q5LB43"/>
<dbReference type="PANTHER" id="PTHR11261">
    <property type="entry name" value="INTERPHOTORECEPTOR RETINOID-BINDING PROTEIN"/>
    <property type="match status" value="1"/>
</dbReference>
<evidence type="ECO:0000259" key="1">
    <source>
        <dbReference type="SMART" id="SM00245"/>
    </source>
</evidence>
<dbReference type="InterPro" id="IPR029045">
    <property type="entry name" value="ClpP/crotonase-like_dom_sf"/>
</dbReference>
<keyword evidence="3" id="KW-1185">Reference proteome</keyword>
<dbReference type="PANTHER" id="PTHR11261:SF3">
    <property type="entry name" value="RETINOL-BINDING PROTEIN 3"/>
    <property type="match status" value="1"/>
</dbReference>
<dbReference type="GO" id="GO:0006508">
    <property type="term" value="P:proteolysis"/>
    <property type="evidence" value="ECO:0007669"/>
    <property type="project" value="InterPro"/>
</dbReference>
<dbReference type="Gene3D" id="3.90.226.10">
    <property type="entry name" value="2-enoyl-CoA Hydratase, Chain A, domain 1"/>
    <property type="match status" value="1"/>
</dbReference>